<dbReference type="CTD" id="20250825"/>
<dbReference type="Gene3D" id="1.10.640.10">
    <property type="entry name" value="Haem peroxidase domain superfamily, animal type"/>
    <property type="match status" value="1"/>
</dbReference>
<dbReference type="PROSITE" id="PS50292">
    <property type="entry name" value="PEROXIDASE_3"/>
    <property type="match status" value="1"/>
</dbReference>
<dbReference type="GO" id="GO:0005576">
    <property type="term" value="C:extracellular region"/>
    <property type="evidence" value="ECO:0007669"/>
    <property type="project" value="UniProtKB-SubCell"/>
</dbReference>
<dbReference type="PANTHER" id="PTHR11475:SF4">
    <property type="entry name" value="CHORION PEROXIDASE"/>
    <property type="match status" value="1"/>
</dbReference>
<dbReference type="PANTHER" id="PTHR11475">
    <property type="entry name" value="OXIDASE/PEROXIDASE"/>
    <property type="match status" value="1"/>
</dbReference>
<dbReference type="GO" id="GO:0046872">
    <property type="term" value="F:metal ion binding"/>
    <property type="evidence" value="ECO:0007669"/>
    <property type="project" value="UniProtKB-KW"/>
</dbReference>
<dbReference type="STRING" id="225164.V4B1N2"/>
<dbReference type="GO" id="GO:0006979">
    <property type="term" value="P:response to oxidative stress"/>
    <property type="evidence" value="ECO:0007669"/>
    <property type="project" value="InterPro"/>
</dbReference>
<dbReference type="AlphaFoldDB" id="V4B1N2"/>
<keyword evidence="4" id="KW-0325">Glycoprotein</keyword>
<evidence type="ECO:0000256" key="3">
    <source>
        <dbReference type="ARBA" id="ARBA00022729"/>
    </source>
</evidence>
<evidence type="ECO:0000256" key="2">
    <source>
        <dbReference type="ARBA" id="ARBA00022525"/>
    </source>
</evidence>
<dbReference type="OMA" id="CEDIQEN"/>
<keyword evidence="8" id="KW-1185">Reference proteome</keyword>
<feature type="chain" id="PRO_5004717711" description="Peroxidase" evidence="6">
    <location>
        <begin position="20"/>
        <end position="631"/>
    </location>
</feature>
<dbReference type="InterPro" id="IPR037120">
    <property type="entry name" value="Haem_peroxidase_sf_animal"/>
</dbReference>
<keyword evidence="5" id="KW-0408">Iron</keyword>
<protein>
    <recommendedName>
        <fullName evidence="9">Peroxidase</fullName>
    </recommendedName>
</protein>
<dbReference type="InterPro" id="IPR010255">
    <property type="entry name" value="Haem_peroxidase_sf"/>
</dbReference>
<dbReference type="GO" id="GO:0020037">
    <property type="term" value="F:heme binding"/>
    <property type="evidence" value="ECO:0007669"/>
    <property type="project" value="InterPro"/>
</dbReference>
<dbReference type="Pfam" id="PF03098">
    <property type="entry name" value="An_peroxidase"/>
    <property type="match status" value="1"/>
</dbReference>
<dbReference type="FunFam" id="1.10.640.10:FF:000003">
    <property type="entry name" value="chorion peroxidase"/>
    <property type="match status" value="1"/>
</dbReference>
<gene>
    <name evidence="7" type="ORF">LOTGIDRAFT_238662</name>
</gene>
<dbReference type="Proteomes" id="UP000030746">
    <property type="component" value="Unassembled WGS sequence"/>
</dbReference>
<accession>V4B1N2</accession>
<feature type="binding site" description="axial binding residue" evidence="5">
    <location>
        <position position="398"/>
    </location>
    <ligand>
        <name>heme b</name>
        <dbReference type="ChEBI" id="CHEBI:60344"/>
    </ligand>
    <ligandPart>
        <name>Fe</name>
        <dbReference type="ChEBI" id="CHEBI:18248"/>
    </ligandPart>
</feature>
<proteinExistence type="predicted"/>
<evidence type="ECO:0000256" key="4">
    <source>
        <dbReference type="ARBA" id="ARBA00023180"/>
    </source>
</evidence>
<reference evidence="7 8" key="1">
    <citation type="journal article" date="2013" name="Nature">
        <title>Insights into bilaterian evolution from three spiralian genomes.</title>
        <authorList>
            <person name="Simakov O."/>
            <person name="Marletaz F."/>
            <person name="Cho S.J."/>
            <person name="Edsinger-Gonzales E."/>
            <person name="Havlak P."/>
            <person name="Hellsten U."/>
            <person name="Kuo D.H."/>
            <person name="Larsson T."/>
            <person name="Lv J."/>
            <person name="Arendt D."/>
            <person name="Savage R."/>
            <person name="Osoegawa K."/>
            <person name="de Jong P."/>
            <person name="Grimwood J."/>
            <person name="Chapman J.A."/>
            <person name="Shapiro H."/>
            <person name="Aerts A."/>
            <person name="Otillar R.P."/>
            <person name="Terry A.Y."/>
            <person name="Boore J.L."/>
            <person name="Grigoriev I.V."/>
            <person name="Lindberg D.R."/>
            <person name="Seaver E.C."/>
            <person name="Weisblat D.A."/>
            <person name="Putnam N.H."/>
            <person name="Rokhsar D.S."/>
        </authorList>
    </citation>
    <scope>NUCLEOTIDE SEQUENCE [LARGE SCALE GENOMIC DNA]</scope>
</reference>
<dbReference type="OrthoDB" id="6505174at2759"/>
<sequence length="631" mass="71088">MKLQFILLVFATVCRGAAANNCKSASLVTSSMCAAQLSGMNHKYTRRESDIPTYLLDSLSDEVTLRTSCRRCNQGKRLYRTADGSCNNVRDPSMGQSLGSFQRLMPAQYGDGVCTPKTLGVNCGLLPTAREVSKAIHPALSVNAENTVMLMQWGEFMDHDMTGAAINQPHVNRGCCNHVDVQRGLPHPDIATCNGECFPIIIPKDDPYFNINCIEMVRSRAIQNISYLNSSNPREQQNLLTSYIDASNVYGTNEEHTKKLRAENGRMATSAGNLLPIGRDQDCILGPSVPHCFATGDERAHAYPPLTGLHTIFVRLHNIIVAELDENTNWGGNRLFQETRKIIGAILQKTTYFDWLPYILSPKTLKKNGLRRGEHKYDINVNARIASEFATAAYRMGHSLIPDFVKYGDEKILSRNLFNNPKTVFENLTLLMEGVINQPALARDRFITEEITDHLFETKNGSFDLVSFNINRGRDHAIATYNQMREYCGLRKLTSFYDKEVGNAGVELAKIYDHVDDIELFPGGMSEPNLKNSLLGETFNCILGEQFRCLKFGDAFWHETRDKRRGFSSCQRLALKRFSFAKILCDTLNFNEVQPDPFSLPNDSNNRVKPCSEYDKLNLSPWYDSEESEED</sequence>
<dbReference type="PRINTS" id="PR00457">
    <property type="entry name" value="ANPEROXIDASE"/>
</dbReference>
<evidence type="ECO:0000313" key="7">
    <source>
        <dbReference type="EMBL" id="ESP00222.1"/>
    </source>
</evidence>
<evidence type="ECO:0000256" key="5">
    <source>
        <dbReference type="PIRSR" id="PIRSR619791-2"/>
    </source>
</evidence>
<dbReference type="InterPro" id="IPR019791">
    <property type="entry name" value="Haem_peroxidase_animal"/>
</dbReference>
<dbReference type="KEGG" id="lgi:LOTGIDRAFT_238662"/>
<evidence type="ECO:0000313" key="8">
    <source>
        <dbReference type="Proteomes" id="UP000030746"/>
    </source>
</evidence>
<dbReference type="SUPFAM" id="SSF48113">
    <property type="entry name" value="Heme-dependent peroxidases"/>
    <property type="match status" value="1"/>
</dbReference>
<feature type="signal peptide" evidence="6">
    <location>
        <begin position="1"/>
        <end position="19"/>
    </location>
</feature>
<keyword evidence="5" id="KW-0479">Metal-binding</keyword>
<dbReference type="EMBL" id="KB200814">
    <property type="protein sequence ID" value="ESP00222.1"/>
    <property type="molecule type" value="Genomic_DNA"/>
</dbReference>
<organism evidence="7 8">
    <name type="scientific">Lottia gigantea</name>
    <name type="common">Giant owl limpet</name>
    <dbReference type="NCBI Taxonomy" id="225164"/>
    <lineage>
        <taxon>Eukaryota</taxon>
        <taxon>Metazoa</taxon>
        <taxon>Spiralia</taxon>
        <taxon>Lophotrochozoa</taxon>
        <taxon>Mollusca</taxon>
        <taxon>Gastropoda</taxon>
        <taxon>Patellogastropoda</taxon>
        <taxon>Lottioidea</taxon>
        <taxon>Lottiidae</taxon>
        <taxon>Lottia</taxon>
    </lineage>
</organism>
<evidence type="ECO:0000256" key="6">
    <source>
        <dbReference type="SAM" id="SignalP"/>
    </source>
</evidence>
<dbReference type="GO" id="GO:0004601">
    <property type="term" value="F:peroxidase activity"/>
    <property type="evidence" value="ECO:0007669"/>
    <property type="project" value="InterPro"/>
</dbReference>
<evidence type="ECO:0008006" key="9">
    <source>
        <dbReference type="Google" id="ProtNLM"/>
    </source>
</evidence>
<dbReference type="GeneID" id="20250825"/>
<dbReference type="RefSeq" id="XP_009049107.1">
    <property type="nucleotide sequence ID" value="XM_009050859.1"/>
</dbReference>
<keyword evidence="3 6" id="KW-0732">Signal</keyword>
<keyword evidence="5" id="KW-0349">Heme</keyword>
<name>V4B1N2_LOTGI</name>
<keyword evidence="2" id="KW-0964">Secreted</keyword>
<evidence type="ECO:0000256" key="1">
    <source>
        <dbReference type="ARBA" id="ARBA00004613"/>
    </source>
</evidence>
<dbReference type="HOGENOM" id="CLU_006087_2_2_1"/>
<comment type="subcellular location">
    <subcellularLocation>
        <location evidence="1">Secreted</location>
    </subcellularLocation>
</comment>